<reference evidence="2 3" key="1">
    <citation type="journal article" date="2024" name="G3 (Bethesda)">
        <title>Genome assembly of Hibiscus sabdariffa L. provides insights into metabolisms of medicinal natural products.</title>
        <authorList>
            <person name="Kim T."/>
        </authorList>
    </citation>
    <scope>NUCLEOTIDE SEQUENCE [LARGE SCALE GENOMIC DNA]</scope>
    <source>
        <strain evidence="2">TK-2024</strain>
        <tissue evidence="2">Old leaves</tissue>
    </source>
</reference>
<evidence type="ECO:0000313" key="3">
    <source>
        <dbReference type="Proteomes" id="UP001472677"/>
    </source>
</evidence>
<feature type="region of interest" description="Disordered" evidence="1">
    <location>
        <begin position="36"/>
        <end position="59"/>
    </location>
</feature>
<dbReference type="EMBL" id="JBBPBM010000030">
    <property type="protein sequence ID" value="KAK8535418.1"/>
    <property type="molecule type" value="Genomic_DNA"/>
</dbReference>
<name>A0ABR2DDF3_9ROSI</name>
<protein>
    <submittedName>
        <fullName evidence="2">Uncharacterized protein</fullName>
    </submittedName>
</protein>
<accession>A0ABR2DDF3</accession>
<evidence type="ECO:0000256" key="1">
    <source>
        <dbReference type="SAM" id="MobiDB-lite"/>
    </source>
</evidence>
<gene>
    <name evidence="2" type="ORF">V6N12_056936</name>
</gene>
<proteinExistence type="predicted"/>
<dbReference type="Proteomes" id="UP001472677">
    <property type="component" value="Unassembled WGS sequence"/>
</dbReference>
<comment type="caution">
    <text evidence="2">The sequence shown here is derived from an EMBL/GenBank/DDBJ whole genome shotgun (WGS) entry which is preliminary data.</text>
</comment>
<sequence>MEVHCVSKRSVPSSLWKTMKRVFICFNPTRSSRRKQNVISATSSMNSYTGSRSPDHAYSAMNTEDRDENLKEMITYCNKSMNRNQ</sequence>
<evidence type="ECO:0000313" key="2">
    <source>
        <dbReference type="EMBL" id="KAK8535418.1"/>
    </source>
</evidence>
<organism evidence="2 3">
    <name type="scientific">Hibiscus sabdariffa</name>
    <name type="common">roselle</name>
    <dbReference type="NCBI Taxonomy" id="183260"/>
    <lineage>
        <taxon>Eukaryota</taxon>
        <taxon>Viridiplantae</taxon>
        <taxon>Streptophyta</taxon>
        <taxon>Embryophyta</taxon>
        <taxon>Tracheophyta</taxon>
        <taxon>Spermatophyta</taxon>
        <taxon>Magnoliopsida</taxon>
        <taxon>eudicotyledons</taxon>
        <taxon>Gunneridae</taxon>
        <taxon>Pentapetalae</taxon>
        <taxon>rosids</taxon>
        <taxon>malvids</taxon>
        <taxon>Malvales</taxon>
        <taxon>Malvaceae</taxon>
        <taxon>Malvoideae</taxon>
        <taxon>Hibiscus</taxon>
    </lineage>
</organism>
<feature type="compositionally biased region" description="Polar residues" evidence="1">
    <location>
        <begin position="37"/>
        <end position="52"/>
    </location>
</feature>
<keyword evidence="3" id="KW-1185">Reference proteome</keyword>